<proteinExistence type="predicted"/>
<dbReference type="AlphaFoldDB" id="A0A162TDC8"/>
<sequence length="211" mass="24718">MYFGVLSLPTLNSCFNNDYRVFPYCVTIKVLLLDFLKPPHIVYLFLREDKPFQFEKDEESNDENEADIVGVIVCKDTMDSSLYLKMLACLKSFNLWFYSVLSFKCFTWFKQGGSTTLKLFQYFLVTYEKNTDPHVTVDVSKIMSGFDLMTKTVFKYTICIKRDVIYLPGYHQSNCSSEKHIPPHLSMTVILCMPVQQLRSQSLSWYFFTAY</sequence>
<accession>A0A162TDC8</accession>
<dbReference type="InParanoid" id="A0A162TDC8"/>
<dbReference type="Proteomes" id="UP000077315">
    <property type="component" value="Unassembled WGS sequence"/>
</dbReference>
<dbReference type="VEuPathDB" id="FungiDB:PHYBLDRAFT_71180"/>
<gene>
    <name evidence="1" type="ORF">PHYBLDRAFT_71180</name>
</gene>
<evidence type="ECO:0000313" key="2">
    <source>
        <dbReference type="Proteomes" id="UP000077315"/>
    </source>
</evidence>
<dbReference type="RefSeq" id="XP_018284273.1">
    <property type="nucleotide sequence ID" value="XM_018442422.1"/>
</dbReference>
<name>A0A162TDC8_PHYB8</name>
<dbReference type="GeneID" id="29003328"/>
<evidence type="ECO:0000313" key="1">
    <source>
        <dbReference type="EMBL" id="OAD66233.1"/>
    </source>
</evidence>
<dbReference type="EMBL" id="KV441004">
    <property type="protein sequence ID" value="OAD66233.1"/>
    <property type="molecule type" value="Genomic_DNA"/>
</dbReference>
<organism evidence="1 2">
    <name type="scientific">Phycomyces blakesleeanus (strain ATCC 8743b / DSM 1359 / FGSC 10004 / NBRC 33097 / NRRL 1555)</name>
    <dbReference type="NCBI Taxonomy" id="763407"/>
    <lineage>
        <taxon>Eukaryota</taxon>
        <taxon>Fungi</taxon>
        <taxon>Fungi incertae sedis</taxon>
        <taxon>Mucoromycota</taxon>
        <taxon>Mucoromycotina</taxon>
        <taxon>Mucoromycetes</taxon>
        <taxon>Mucorales</taxon>
        <taxon>Phycomycetaceae</taxon>
        <taxon>Phycomyces</taxon>
    </lineage>
</organism>
<keyword evidence="2" id="KW-1185">Reference proteome</keyword>
<reference evidence="2" key="1">
    <citation type="submission" date="2015-06" db="EMBL/GenBank/DDBJ databases">
        <title>Expansion of signal transduction pathways in fungi by whole-genome duplication.</title>
        <authorList>
            <consortium name="DOE Joint Genome Institute"/>
            <person name="Corrochano L.M."/>
            <person name="Kuo A."/>
            <person name="Marcet-Houben M."/>
            <person name="Polaino S."/>
            <person name="Salamov A."/>
            <person name="Villalobos J.M."/>
            <person name="Alvarez M.I."/>
            <person name="Avalos J."/>
            <person name="Benito E.P."/>
            <person name="Benoit I."/>
            <person name="Burger G."/>
            <person name="Camino L.P."/>
            <person name="Canovas D."/>
            <person name="Cerda-Olmedo E."/>
            <person name="Cheng J.-F."/>
            <person name="Dominguez A."/>
            <person name="Elias M."/>
            <person name="Eslava A.P."/>
            <person name="Glaser F."/>
            <person name="Grimwood J."/>
            <person name="Gutierrez G."/>
            <person name="Heitman J."/>
            <person name="Henrissat B."/>
            <person name="Iturriaga E.A."/>
            <person name="Lang B.F."/>
            <person name="Lavin J.L."/>
            <person name="Lee S."/>
            <person name="Li W."/>
            <person name="Lindquist E."/>
            <person name="Lopez-Garcia S."/>
            <person name="Luque E.M."/>
            <person name="Marcos A.T."/>
            <person name="Martin J."/>
            <person name="McCluskey K."/>
            <person name="Medina H.R."/>
            <person name="Miralles-Duran A."/>
            <person name="Miyazaki A."/>
            <person name="Munoz-Torres E."/>
            <person name="Oguiza J.A."/>
            <person name="Ohm R."/>
            <person name="Olmedo M."/>
            <person name="Orejas M."/>
            <person name="Ortiz-Castellanos L."/>
            <person name="Pisabarro A.G."/>
            <person name="Rodriguez-Romero J."/>
            <person name="Ruiz-Herrera J."/>
            <person name="Ruiz-Vazquez R."/>
            <person name="Sanz C."/>
            <person name="Schackwitz W."/>
            <person name="Schmutz J."/>
            <person name="Shahriari M."/>
            <person name="Shelest E."/>
            <person name="Silva-Franco F."/>
            <person name="Soanes D."/>
            <person name="Syed K."/>
            <person name="Tagua V.G."/>
            <person name="Talbot N.J."/>
            <person name="Thon M."/>
            <person name="De vries R.P."/>
            <person name="Wiebenga A."/>
            <person name="Yadav J.S."/>
            <person name="Braun E.L."/>
            <person name="Baker S."/>
            <person name="Garre V."/>
            <person name="Horwitz B."/>
            <person name="Torres-Martinez S."/>
            <person name="Idnurm A."/>
            <person name="Herrera-Estrella A."/>
            <person name="Gabaldon T."/>
            <person name="Grigoriev I.V."/>
        </authorList>
    </citation>
    <scope>NUCLEOTIDE SEQUENCE [LARGE SCALE GENOMIC DNA]</scope>
    <source>
        <strain evidence="2">NRRL 1555(-)</strain>
    </source>
</reference>
<protein>
    <submittedName>
        <fullName evidence="1">Uncharacterized protein</fullName>
    </submittedName>
</protein>